<evidence type="ECO:0000256" key="1">
    <source>
        <dbReference type="ARBA" id="ARBA00001967"/>
    </source>
</evidence>
<feature type="non-terminal residue" evidence="8">
    <location>
        <position position="1"/>
    </location>
</feature>
<gene>
    <name evidence="8" type="ORF">MNBD_NITROSPINAE02-1686</name>
</gene>
<dbReference type="Gene3D" id="1.10.645.10">
    <property type="entry name" value="Cytochrome-c3 Hydrogenase, chain B"/>
    <property type="match status" value="1"/>
</dbReference>
<dbReference type="PANTHER" id="PTHR42958">
    <property type="entry name" value="HYDROGENASE-2 LARGE CHAIN"/>
    <property type="match status" value="1"/>
</dbReference>
<dbReference type="EC" id="1.12.99.6" evidence="8"/>
<keyword evidence="6" id="KW-0479">Metal-binding</keyword>
<evidence type="ECO:0000256" key="6">
    <source>
        <dbReference type="ARBA" id="ARBA00022723"/>
    </source>
</evidence>
<dbReference type="InterPro" id="IPR018194">
    <property type="entry name" value="Ni-dep_hyd_lsu_Ni_BS"/>
</dbReference>
<dbReference type="Pfam" id="PF00374">
    <property type="entry name" value="NiFeSe_Hases"/>
    <property type="match status" value="1"/>
</dbReference>
<dbReference type="SUPFAM" id="SSF56762">
    <property type="entry name" value="HydB/Nqo4-like"/>
    <property type="match status" value="1"/>
</dbReference>
<dbReference type="GO" id="GO:0008901">
    <property type="term" value="F:ferredoxin hydrogenase activity"/>
    <property type="evidence" value="ECO:0007669"/>
    <property type="project" value="InterPro"/>
</dbReference>
<evidence type="ECO:0000256" key="4">
    <source>
        <dbReference type="ARBA" id="ARBA00011771"/>
    </source>
</evidence>
<evidence type="ECO:0000256" key="5">
    <source>
        <dbReference type="ARBA" id="ARBA00022596"/>
    </source>
</evidence>
<dbReference type="AlphaFoldDB" id="A0A3B1CF01"/>
<sequence>GKNPHLQTYVVGGVTCVADLNADRIGEFKFILDEAIDFINNVYIPDIIAVAPFYLDWAGIGGGTPNYLSYGMFPQAGGTEPDNLWFKRGFIKGRDLTKVHPVDVSKITEDVTHSWYKYEKDAPLHPSQGETEPWYTGIETGKDNGKYSWLKTPRYDGMAMEVGPLSRMLVNYASGHEATVENVNFVLKTLGVGPEILFSTLGRTAARAIETKIIAEQMNSWIGELLANIKKGDLTTFADYEMPDSAKGFGMTEAPRGALGHWIEIENKKIKNYQLVVPTTWNGSPRDHTGQRSPFEESLIGTPVSDPAQPLEILRTVHSFDPCLACSVHVVDKESNDKYIVKAV</sequence>
<keyword evidence="5" id="KW-0533">Nickel</keyword>
<dbReference type="GO" id="GO:0030313">
    <property type="term" value="C:cell envelope"/>
    <property type="evidence" value="ECO:0007669"/>
    <property type="project" value="UniProtKB-SubCell"/>
</dbReference>
<protein>
    <submittedName>
        <fullName evidence="8">Uptake [NiFe] hydrogenase, large subunit HyaB</fullName>
        <ecNumber evidence="8">1.12.99.6</ecNumber>
    </submittedName>
</protein>
<dbReference type="InterPro" id="IPR001501">
    <property type="entry name" value="Ni-dep_hyd_lsu"/>
</dbReference>
<dbReference type="EMBL" id="UOGE01000101">
    <property type="protein sequence ID" value="VAX25141.1"/>
    <property type="molecule type" value="Genomic_DNA"/>
</dbReference>
<proteinExistence type="inferred from homology"/>
<keyword evidence="7 8" id="KW-0560">Oxidoreductase</keyword>
<comment type="subcellular location">
    <subcellularLocation>
        <location evidence="2">Cell envelope</location>
    </subcellularLocation>
</comment>
<evidence type="ECO:0000256" key="3">
    <source>
        <dbReference type="ARBA" id="ARBA00009292"/>
    </source>
</evidence>
<organism evidence="8">
    <name type="scientific">hydrothermal vent metagenome</name>
    <dbReference type="NCBI Taxonomy" id="652676"/>
    <lineage>
        <taxon>unclassified sequences</taxon>
        <taxon>metagenomes</taxon>
        <taxon>ecological metagenomes</taxon>
    </lineage>
</organism>
<dbReference type="InterPro" id="IPR050867">
    <property type="entry name" value="NiFe/NiFeSe_hydrgnase_LSU"/>
</dbReference>
<comment type="subunit">
    <text evidence="4">Heterodimer of a large and a small subunit.</text>
</comment>
<name>A0A3B1CF01_9ZZZZ</name>
<dbReference type="InterPro" id="IPR029014">
    <property type="entry name" value="NiFe-Hase_large"/>
</dbReference>
<reference evidence="8" key="1">
    <citation type="submission" date="2018-06" db="EMBL/GenBank/DDBJ databases">
        <authorList>
            <person name="Zhirakovskaya E."/>
        </authorList>
    </citation>
    <scope>NUCLEOTIDE SEQUENCE</scope>
</reference>
<evidence type="ECO:0000256" key="7">
    <source>
        <dbReference type="ARBA" id="ARBA00023002"/>
    </source>
</evidence>
<accession>A0A3B1CF01</accession>
<dbReference type="FunFam" id="1.10.645.10:FF:000002">
    <property type="entry name" value="Hydrogenase 2 large subunit"/>
    <property type="match status" value="1"/>
</dbReference>
<dbReference type="PANTHER" id="PTHR42958:SF2">
    <property type="entry name" value="UPTAKE HYDROGENASE LARGE SUBUNIT"/>
    <property type="match status" value="1"/>
</dbReference>
<comment type="cofactor">
    <cofactor evidence="1">
        <name>Ni(2+)</name>
        <dbReference type="ChEBI" id="CHEBI:49786"/>
    </cofactor>
</comment>
<dbReference type="GO" id="GO:0033748">
    <property type="term" value="F:hydrogenase (acceptor) activity"/>
    <property type="evidence" value="ECO:0007669"/>
    <property type="project" value="UniProtKB-EC"/>
</dbReference>
<dbReference type="PROSITE" id="PS00508">
    <property type="entry name" value="NI_HGENASE_L_2"/>
    <property type="match status" value="1"/>
</dbReference>
<dbReference type="GO" id="GO:0016151">
    <property type="term" value="F:nickel cation binding"/>
    <property type="evidence" value="ECO:0007669"/>
    <property type="project" value="InterPro"/>
</dbReference>
<evidence type="ECO:0000313" key="8">
    <source>
        <dbReference type="EMBL" id="VAX25141.1"/>
    </source>
</evidence>
<evidence type="ECO:0000256" key="2">
    <source>
        <dbReference type="ARBA" id="ARBA00004196"/>
    </source>
</evidence>
<comment type="similarity">
    <text evidence="3">Belongs to the [NiFe]/[NiFeSe] hydrogenase large subunit family.</text>
</comment>